<gene>
    <name evidence="22" type="ORF">ANN_10218</name>
</gene>
<dbReference type="InterPro" id="IPR036420">
    <property type="entry name" value="BRCT_dom_sf"/>
</dbReference>
<evidence type="ECO:0000256" key="1">
    <source>
        <dbReference type="ARBA" id="ARBA00001946"/>
    </source>
</evidence>
<evidence type="ECO:0000256" key="10">
    <source>
        <dbReference type="ARBA" id="ARBA00022763"/>
    </source>
</evidence>
<evidence type="ECO:0000256" key="3">
    <source>
        <dbReference type="ARBA" id="ARBA00007572"/>
    </source>
</evidence>
<name>A0ABQ8TRJ8_PERAM</name>
<keyword evidence="8" id="KW-0677">Repeat</keyword>
<protein>
    <recommendedName>
        <fullName evidence="5">DNA ligase 4</fullName>
        <ecNumber evidence="4">6.5.1.1</ecNumber>
    </recommendedName>
    <alternativeName>
        <fullName evidence="17">DNA ligase IV</fullName>
    </alternativeName>
    <alternativeName>
        <fullName evidence="16">Polydeoxyribonucleotide synthase [ATP] 4</fullName>
    </alternativeName>
</protein>
<dbReference type="InterPro" id="IPR012310">
    <property type="entry name" value="DNA_ligase_ATP-dep_cent"/>
</dbReference>
<dbReference type="SUPFAM" id="SSF56091">
    <property type="entry name" value="DNA ligase/mRNA capping enzyme, catalytic domain"/>
    <property type="match status" value="1"/>
</dbReference>
<dbReference type="NCBIfam" id="TIGR00574">
    <property type="entry name" value="dnl1"/>
    <property type="match status" value="1"/>
</dbReference>
<dbReference type="Gene3D" id="2.40.50.140">
    <property type="entry name" value="Nucleic acid-binding proteins"/>
    <property type="match status" value="1"/>
</dbReference>
<dbReference type="EC" id="6.5.1.1" evidence="4"/>
<dbReference type="Gene3D" id="3.30.470.30">
    <property type="entry name" value="DNA ligase/mRNA capping enzyme"/>
    <property type="match status" value="1"/>
</dbReference>
<evidence type="ECO:0000256" key="13">
    <source>
        <dbReference type="ARBA" id="ARBA00023172"/>
    </source>
</evidence>
<keyword evidence="7" id="KW-0479">Metal-binding</keyword>
<keyword evidence="15" id="KW-0539">Nucleus</keyword>
<evidence type="ECO:0000256" key="17">
    <source>
        <dbReference type="ARBA" id="ARBA00031942"/>
    </source>
</evidence>
<evidence type="ECO:0000256" key="12">
    <source>
        <dbReference type="ARBA" id="ARBA00022842"/>
    </source>
</evidence>
<dbReference type="InterPro" id="IPR012340">
    <property type="entry name" value="NA-bd_OB-fold"/>
</dbReference>
<dbReference type="CDD" id="cd07968">
    <property type="entry name" value="OBF_DNA_ligase_IV"/>
    <property type="match status" value="1"/>
</dbReference>
<evidence type="ECO:0000256" key="15">
    <source>
        <dbReference type="ARBA" id="ARBA00023242"/>
    </source>
</evidence>
<dbReference type="SUPFAM" id="SSF50249">
    <property type="entry name" value="Nucleic acid-binding proteins"/>
    <property type="match status" value="1"/>
</dbReference>
<comment type="subcellular location">
    <subcellularLocation>
        <location evidence="2">Nucleus</location>
    </subcellularLocation>
</comment>
<dbReference type="CDD" id="cd07903">
    <property type="entry name" value="Adenylation_DNA_ligase_IV"/>
    <property type="match status" value="1"/>
</dbReference>
<dbReference type="InterPro" id="IPR000977">
    <property type="entry name" value="DNA_ligase_ATP-dep"/>
</dbReference>
<keyword evidence="23" id="KW-1185">Reference proteome</keyword>
<dbReference type="InterPro" id="IPR044125">
    <property type="entry name" value="Adenylation_DNA_ligase_IV"/>
</dbReference>
<comment type="caution">
    <text evidence="22">The sequence shown here is derived from an EMBL/GenBank/DDBJ whole genome shotgun (WGS) entry which is preliminary data.</text>
</comment>
<organism evidence="22 23">
    <name type="scientific">Periplaneta americana</name>
    <name type="common">American cockroach</name>
    <name type="synonym">Blatta americana</name>
    <dbReference type="NCBI Taxonomy" id="6978"/>
    <lineage>
        <taxon>Eukaryota</taxon>
        <taxon>Metazoa</taxon>
        <taxon>Ecdysozoa</taxon>
        <taxon>Arthropoda</taxon>
        <taxon>Hexapoda</taxon>
        <taxon>Insecta</taxon>
        <taxon>Pterygota</taxon>
        <taxon>Neoptera</taxon>
        <taxon>Polyneoptera</taxon>
        <taxon>Dictyoptera</taxon>
        <taxon>Blattodea</taxon>
        <taxon>Blattoidea</taxon>
        <taxon>Blattidae</taxon>
        <taxon>Blattinae</taxon>
        <taxon>Periplaneta</taxon>
    </lineage>
</organism>
<dbReference type="SUPFAM" id="SSF117018">
    <property type="entry name" value="ATP-dependent DNA ligase DNA-binding domain"/>
    <property type="match status" value="1"/>
</dbReference>
<dbReference type="InterPro" id="IPR012309">
    <property type="entry name" value="DNA_ligase_ATP-dep_C"/>
</dbReference>
<evidence type="ECO:0000256" key="5">
    <source>
        <dbReference type="ARBA" id="ARBA00022073"/>
    </source>
</evidence>
<evidence type="ECO:0000313" key="23">
    <source>
        <dbReference type="Proteomes" id="UP001148838"/>
    </source>
</evidence>
<dbReference type="InterPro" id="IPR012308">
    <property type="entry name" value="DNA_ligase_ATP-dep_N"/>
</dbReference>
<dbReference type="Proteomes" id="UP001148838">
    <property type="component" value="Unassembled WGS sequence"/>
</dbReference>
<keyword evidence="11" id="KW-0067">ATP-binding</keyword>
<evidence type="ECO:0000256" key="18">
    <source>
        <dbReference type="ARBA" id="ARBA00034003"/>
    </source>
</evidence>
<evidence type="ECO:0000259" key="21">
    <source>
        <dbReference type="PROSITE" id="PS50172"/>
    </source>
</evidence>
<comment type="similarity">
    <text evidence="3 19">Belongs to the ATP-dependent DNA ligase family.</text>
</comment>
<dbReference type="Gene3D" id="1.10.3260.10">
    <property type="entry name" value="DNA ligase, ATP-dependent, N-terminal domain"/>
    <property type="match status" value="1"/>
</dbReference>
<keyword evidence="6" id="KW-0436">Ligase</keyword>
<dbReference type="PANTHER" id="PTHR45997">
    <property type="entry name" value="DNA LIGASE 4"/>
    <property type="match status" value="1"/>
</dbReference>
<proteinExistence type="inferred from homology"/>
<dbReference type="Gene3D" id="3.40.50.10190">
    <property type="entry name" value="BRCT domain"/>
    <property type="match status" value="2"/>
</dbReference>
<feature type="domain" description="BRCT" evidence="21">
    <location>
        <begin position="653"/>
        <end position="742"/>
    </location>
</feature>
<dbReference type="InterPro" id="IPR029710">
    <property type="entry name" value="LIG4"/>
</dbReference>
<evidence type="ECO:0000256" key="14">
    <source>
        <dbReference type="ARBA" id="ARBA00023204"/>
    </source>
</evidence>
<dbReference type="EMBL" id="JAJSOF020000005">
    <property type="protein sequence ID" value="KAJ4448204.1"/>
    <property type="molecule type" value="Genomic_DNA"/>
</dbReference>
<dbReference type="PROSITE" id="PS50172">
    <property type="entry name" value="BRCT"/>
    <property type="match status" value="2"/>
</dbReference>
<evidence type="ECO:0000313" key="22">
    <source>
        <dbReference type="EMBL" id="KAJ4448204.1"/>
    </source>
</evidence>
<sequence length="909" mass="104034">MESTIASKIPFKDLCHLCEKISVSVRNKKSELFRKYYNYFRDYAKKIKQESPSLDDSFYPILRLLLPQLDRERGAYGVKEHNLAKIYIRVLGLPKDGHDAKKLLNFRQISTRNTLLAPKTAGNLAGDFAEVAFWILKSRCPEGGSLTVEQVNMHLDNVAMKHAAHDPRGVDAELVAMLTSMSAAEQKWLIRMLIKDMKLGFSQGRIFGIFHPDARELYDVSNNLHKVCHLLRDPTARLHEVEVSVFSPFRPMLAERCNVRTAEESMKKSHFYYIETKHDGERFQLHMENGIFKYFSRNGLEYTDVYASILTPHIKKLLRPDVKSCILDGEMMGWNPNLKCYKTKGNNFDVKFLKEGDSIRPCLCVFDILFCNGQVLTNKPLSERMKHLENLFTQSEGIMTYTERKEVTTGQEVIDELNLAIDNRLEGIVLKDPTSIYKPNTRKGGWYKIKPEYTEGLMDHLDLIIMGGYFGEGRRKGTISHFLIGAAVPPSTEGADPVEFHSLTRVGSGYSMDELSELLLKLSPHWQRVKPGGQCPPSLVWTKEKPDVWIAPHNSYILEIKATEIVPSNAFKVDHTLRFPRVEIIRYDKKWSDCMTIIEFENLRKEASGKLYSRHVDADELPVPTKKKKRQLVQVPVALGSQFRGADVSAVDVTSNSLRQKEFCVLTDWKEHTKQNIEIKIAQNGGTIVQSTGCNTFCALAGEMTLRVRTVAKFGQCNVVHISWLLRCLNAGLLLPWSPADLLYATETVKQELSTKYDKFGDSYTDPLTEDTVKFVLEEVKRTGSSVNLTEEMIADFEIELFSGPSPFAMFRLCRVYFDKYMKLNDPSSEASTCLDIEELNFSFYGGQTSTQIDELTTHVVMHSSCQDRLNKIKDVNRNRIRKFRIVSEQWVQETVKCKKRQDERDYSL</sequence>
<comment type="cofactor">
    <cofactor evidence="1">
        <name>Mg(2+)</name>
        <dbReference type="ChEBI" id="CHEBI:18420"/>
    </cofactor>
</comment>
<dbReference type="Pfam" id="PF01068">
    <property type="entry name" value="DNA_ligase_A_M"/>
    <property type="match status" value="1"/>
</dbReference>
<keyword evidence="9" id="KW-0547">Nucleotide-binding</keyword>
<dbReference type="InterPro" id="IPR036599">
    <property type="entry name" value="DNA_ligase_N_sf"/>
</dbReference>
<evidence type="ECO:0000256" key="2">
    <source>
        <dbReference type="ARBA" id="ARBA00004123"/>
    </source>
</evidence>
<dbReference type="SUPFAM" id="SSF52113">
    <property type="entry name" value="BRCT domain"/>
    <property type="match status" value="2"/>
</dbReference>
<dbReference type="PANTHER" id="PTHR45997:SF1">
    <property type="entry name" value="DNA LIGASE 4"/>
    <property type="match status" value="1"/>
</dbReference>
<evidence type="ECO:0000259" key="20">
    <source>
        <dbReference type="PROSITE" id="PS50160"/>
    </source>
</evidence>
<feature type="domain" description="BRCT" evidence="21">
    <location>
        <begin position="845"/>
        <end position="909"/>
    </location>
</feature>
<feature type="domain" description="ATP-dependent DNA ligase family profile" evidence="20">
    <location>
        <begin position="354"/>
        <end position="488"/>
    </location>
</feature>
<dbReference type="InterPro" id="IPR016059">
    <property type="entry name" value="DNA_ligase_ATP-dep_CS"/>
</dbReference>
<evidence type="ECO:0000256" key="7">
    <source>
        <dbReference type="ARBA" id="ARBA00022723"/>
    </source>
</evidence>
<evidence type="ECO:0000256" key="16">
    <source>
        <dbReference type="ARBA" id="ARBA00030676"/>
    </source>
</evidence>
<keyword evidence="12" id="KW-0460">Magnesium</keyword>
<dbReference type="PROSITE" id="PS00333">
    <property type="entry name" value="DNA_LIGASE_A2"/>
    <property type="match status" value="1"/>
</dbReference>
<evidence type="ECO:0000256" key="11">
    <source>
        <dbReference type="ARBA" id="ARBA00022840"/>
    </source>
</evidence>
<accession>A0ABQ8TRJ8</accession>
<comment type="catalytic activity">
    <reaction evidence="18">
        <text>ATP + (deoxyribonucleotide)n-3'-hydroxyl + 5'-phospho-(deoxyribonucleotide)m = (deoxyribonucleotide)n+m + AMP + diphosphate.</text>
        <dbReference type="EC" id="6.5.1.1"/>
    </reaction>
</comment>
<keyword evidence="14" id="KW-0234">DNA repair</keyword>
<dbReference type="PROSITE" id="PS50160">
    <property type="entry name" value="DNA_LIGASE_A3"/>
    <property type="match status" value="1"/>
</dbReference>
<evidence type="ECO:0000256" key="9">
    <source>
        <dbReference type="ARBA" id="ARBA00022741"/>
    </source>
</evidence>
<evidence type="ECO:0000256" key="19">
    <source>
        <dbReference type="RuleBase" id="RU004196"/>
    </source>
</evidence>
<evidence type="ECO:0000256" key="6">
    <source>
        <dbReference type="ARBA" id="ARBA00022598"/>
    </source>
</evidence>
<dbReference type="InterPro" id="IPR001357">
    <property type="entry name" value="BRCT_dom"/>
</dbReference>
<evidence type="ECO:0000256" key="8">
    <source>
        <dbReference type="ARBA" id="ARBA00022737"/>
    </source>
</evidence>
<dbReference type="Pfam" id="PF04679">
    <property type="entry name" value="DNA_ligase_A_C"/>
    <property type="match status" value="1"/>
</dbReference>
<reference evidence="22 23" key="1">
    <citation type="journal article" date="2022" name="Allergy">
        <title>Genome assembly and annotation of Periplaneta americana reveal a comprehensive cockroach allergen profile.</title>
        <authorList>
            <person name="Wang L."/>
            <person name="Xiong Q."/>
            <person name="Saelim N."/>
            <person name="Wang L."/>
            <person name="Nong W."/>
            <person name="Wan A.T."/>
            <person name="Shi M."/>
            <person name="Liu X."/>
            <person name="Cao Q."/>
            <person name="Hui J.H.L."/>
            <person name="Sookrung N."/>
            <person name="Leung T.F."/>
            <person name="Tungtrongchitr A."/>
            <person name="Tsui S.K.W."/>
        </authorList>
    </citation>
    <scope>NUCLEOTIDE SEQUENCE [LARGE SCALE GENOMIC DNA]</scope>
    <source>
        <strain evidence="22">PWHHKU_190912</strain>
    </source>
</reference>
<keyword evidence="13" id="KW-0233">DNA recombination</keyword>
<keyword evidence="10" id="KW-0227">DNA damage</keyword>
<dbReference type="Pfam" id="PF04675">
    <property type="entry name" value="DNA_ligase_A_N"/>
    <property type="match status" value="1"/>
</dbReference>
<evidence type="ECO:0000256" key="4">
    <source>
        <dbReference type="ARBA" id="ARBA00012727"/>
    </source>
</evidence>